<evidence type="ECO:0000313" key="1">
    <source>
        <dbReference type="EMBL" id="KAI3375527.1"/>
    </source>
</evidence>
<name>A0ACB8X662_9TELE</name>
<organism evidence="1 2">
    <name type="scientific">Scortum barcoo</name>
    <name type="common">barcoo grunter</name>
    <dbReference type="NCBI Taxonomy" id="214431"/>
    <lineage>
        <taxon>Eukaryota</taxon>
        <taxon>Metazoa</taxon>
        <taxon>Chordata</taxon>
        <taxon>Craniata</taxon>
        <taxon>Vertebrata</taxon>
        <taxon>Euteleostomi</taxon>
        <taxon>Actinopterygii</taxon>
        <taxon>Neopterygii</taxon>
        <taxon>Teleostei</taxon>
        <taxon>Neoteleostei</taxon>
        <taxon>Acanthomorphata</taxon>
        <taxon>Eupercaria</taxon>
        <taxon>Centrarchiformes</taxon>
        <taxon>Terapontoidei</taxon>
        <taxon>Terapontidae</taxon>
        <taxon>Scortum</taxon>
    </lineage>
</organism>
<accession>A0ACB8X662</accession>
<protein>
    <submittedName>
        <fullName evidence="1">Uncharacterized protein</fullName>
    </submittedName>
</protein>
<evidence type="ECO:0000313" key="2">
    <source>
        <dbReference type="Proteomes" id="UP000831701"/>
    </source>
</evidence>
<dbReference type="EMBL" id="CM041532">
    <property type="protein sequence ID" value="KAI3375527.1"/>
    <property type="molecule type" value="Genomic_DNA"/>
</dbReference>
<keyword evidence="2" id="KW-1185">Reference proteome</keyword>
<sequence>MRPRRGRWMPGGAWLAGEEEKKGRDPGVAHDGGPGVERTNNSKRPIPNPKAQGSDPLIHHGELQHMAAELGSYKQAHTISPPLTLGNSRVVEGPAPLKELGFQSPSYAWRQARLSLAGTSQPPAQAQASFPPSEVTFHVPIARVLVQGLGRRGPPPRLLPKPHCTGPSWNLPAGEMAAQGSQAEMDLFCPICEEVFKNPVVLLCSHSFCKVCLQRRWAGKVTLECPVCKRRSSNSDPPCNLALKNLCEVFFEELSLQEKTAAGSKALCSLHSERLKLFCLDHQQPVCVICRDSKTHNNHKFSPINEAALDHKGKLETHLKPLKVKLDRFKQVSVNYDNTAREIKVQARQKERLIKEQFKKLHQFLEEEEEARISALKEEEEQKSQMMKEKMEALSREIAALSDTVRATEEELKAEDISFLKNYKAAVERVQQCPLQEDPQLPSGALIDQAKHLGNLTYNIWNKMKEMVVYFPVILDPNTAEPHLCLSEDLTTVRNGKNEQMLPKIPERFQDYATVLGSEGFDSGTHSWDVEVVNDTDWAVGVIGESVPRKGKKSRLDTGEYGSVRSLFPHPAVVEQHYHSFKVVFVSPDE</sequence>
<proteinExistence type="predicted"/>
<comment type="caution">
    <text evidence="1">The sequence shown here is derived from an EMBL/GenBank/DDBJ whole genome shotgun (WGS) entry which is preliminary data.</text>
</comment>
<dbReference type="Proteomes" id="UP000831701">
    <property type="component" value="Chromosome 2"/>
</dbReference>
<gene>
    <name evidence="1" type="ORF">L3Q82_003861</name>
</gene>
<reference evidence="1" key="1">
    <citation type="submission" date="2022-04" db="EMBL/GenBank/DDBJ databases">
        <title>Jade perch genome.</title>
        <authorList>
            <person name="Chao B."/>
        </authorList>
    </citation>
    <scope>NUCLEOTIDE SEQUENCE</scope>
    <source>
        <strain evidence="1">CB-2022</strain>
    </source>
</reference>